<dbReference type="InterPro" id="IPR018163">
    <property type="entry name" value="Thr/Ala-tRNA-synth_IIc_edit"/>
</dbReference>
<dbReference type="InterPro" id="IPR012676">
    <property type="entry name" value="TGS-like"/>
</dbReference>
<dbReference type="PANTHER" id="PTHR42753:SF9">
    <property type="entry name" value="LARGE RIBOSOMAL SUBUNIT PROTEIN ML39"/>
    <property type="match status" value="1"/>
</dbReference>
<evidence type="ECO:0000256" key="7">
    <source>
        <dbReference type="ARBA" id="ARBA00075914"/>
    </source>
</evidence>
<dbReference type="CDD" id="cd01667">
    <property type="entry name" value="TGS_ThrRS"/>
    <property type="match status" value="1"/>
</dbReference>
<evidence type="ECO:0000256" key="4">
    <source>
        <dbReference type="ARBA" id="ARBA00023274"/>
    </source>
</evidence>
<keyword evidence="3" id="KW-0496">Mitochondrion</keyword>
<dbReference type="GO" id="GO:0003723">
    <property type="term" value="F:RNA binding"/>
    <property type="evidence" value="ECO:0007669"/>
    <property type="project" value="TreeGrafter"/>
</dbReference>
<dbReference type="InterPro" id="IPR012675">
    <property type="entry name" value="Beta-grasp_dom_sf"/>
</dbReference>
<keyword evidence="10" id="KW-1185">Reference proteome</keyword>
<evidence type="ECO:0000256" key="3">
    <source>
        <dbReference type="ARBA" id="ARBA00023128"/>
    </source>
</evidence>
<dbReference type="SUPFAM" id="SSF81271">
    <property type="entry name" value="TGS-like"/>
    <property type="match status" value="1"/>
</dbReference>
<dbReference type="OrthoDB" id="5870821at2759"/>
<reference evidence="9" key="2">
    <citation type="submission" date="2017-10" db="EMBL/GenBank/DDBJ databases">
        <title>Ladona fulva Genome sequencing and assembly.</title>
        <authorList>
            <person name="Murali S."/>
            <person name="Richards S."/>
            <person name="Bandaranaike D."/>
            <person name="Bellair M."/>
            <person name="Blankenburg K."/>
            <person name="Chao H."/>
            <person name="Dinh H."/>
            <person name="Doddapaneni H."/>
            <person name="Dugan-Rocha S."/>
            <person name="Elkadiri S."/>
            <person name="Gnanaolivu R."/>
            <person name="Hernandez B."/>
            <person name="Skinner E."/>
            <person name="Javaid M."/>
            <person name="Lee S."/>
            <person name="Li M."/>
            <person name="Ming W."/>
            <person name="Munidasa M."/>
            <person name="Muniz J."/>
            <person name="Nguyen L."/>
            <person name="Hughes D."/>
            <person name="Osuji N."/>
            <person name="Pu L.-L."/>
            <person name="Puazo M."/>
            <person name="Qu C."/>
            <person name="Quiroz J."/>
            <person name="Raj R."/>
            <person name="Weissenberger G."/>
            <person name="Xin Y."/>
            <person name="Zou X."/>
            <person name="Han Y."/>
            <person name="Worley K."/>
            <person name="Muzny D."/>
            <person name="Gibbs R."/>
        </authorList>
    </citation>
    <scope>NUCLEOTIDE SEQUENCE</scope>
    <source>
        <strain evidence="9">Sampled in the wild</strain>
    </source>
</reference>
<dbReference type="Gene3D" id="3.30.980.10">
    <property type="entry name" value="Threonyl-trna Synthetase, Chain A, domain 2"/>
    <property type="match status" value="1"/>
</dbReference>
<evidence type="ECO:0000256" key="5">
    <source>
        <dbReference type="ARBA" id="ARBA00061231"/>
    </source>
</evidence>
<organism evidence="9 10">
    <name type="scientific">Ladona fulva</name>
    <name type="common">Scarce chaser dragonfly</name>
    <name type="synonym">Libellula fulva</name>
    <dbReference type="NCBI Taxonomy" id="123851"/>
    <lineage>
        <taxon>Eukaryota</taxon>
        <taxon>Metazoa</taxon>
        <taxon>Ecdysozoa</taxon>
        <taxon>Arthropoda</taxon>
        <taxon>Hexapoda</taxon>
        <taxon>Insecta</taxon>
        <taxon>Pterygota</taxon>
        <taxon>Palaeoptera</taxon>
        <taxon>Odonata</taxon>
        <taxon>Epiprocta</taxon>
        <taxon>Anisoptera</taxon>
        <taxon>Libelluloidea</taxon>
        <taxon>Libellulidae</taxon>
        <taxon>Ladona</taxon>
    </lineage>
</organism>
<gene>
    <name evidence="9" type="ORF">J437_LFUL013867</name>
</gene>
<dbReference type="AlphaFoldDB" id="A0A8K0KI56"/>
<accession>A0A8K0KI56</accession>
<evidence type="ECO:0000259" key="8">
    <source>
        <dbReference type="PROSITE" id="PS51880"/>
    </source>
</evidence>
<reference evidence="9" key="1">
    <citation type="submission" date="2013-04" db="EMBL/GenBank/DDBJ databases">
        <authorList>
            <person name="Qu J."/>
            <person name="Murali S.C."/>
            <person name="Bandaranaike D."/>
            <person name="Bellair M."/>
            <person name="Blankenburg K."/>
            <person name="Chao H."/>
            <person name="Dinh H."/>
            <person name="Doddapaneni H."/>
            <person name="Downs B."/>
            <person name="Dugan-Rocha S."/>
            <person name="Elkadiri S."/>
            <person name="Gnanaolivu R.D."/>
            <person name="Hernandez B."/>
            <person name="Javaid M."/>
            <person name="Jayaseelan J.C."/>
            <person name="Lee S."/>
            <person name="Li M."/>
            <person name="Ming W."/>
            <person name="Munidasa M."/>
            <person name="Muniz J."/>
            <person name="Nguyen L."/>
            <person name="Ongeri F."/>
            <person name="Osuji N."/>
            <person name="Pu L.-L."/>
            <person name="Puazo M."/>
            <person name="Qu C."/>
            <person name="Quiroz J."/>
            <person name="Raj R."/>
            <person name="Weissenberger G."/>
            <person name="Xin Y."/>
            <person name="Zou X."/>
            <person name="Han Y."/>
            <person name="Richards S."/>
            <person name="Worley K."/>
            <person name="Muzny D."/>
            <person name="Gibbs R."/>
        </authorList>
    </citation>
    <scope>NUCLEOTIDE SEQUENCE</scope>
    <source>
        <strain evidence="9">Sampled in the wild</strain>
    </source>
</reference>
<evidence type="ECO:0000313" key="9">
    <source>
        <dbReference type="EMBL" id="KAG8234987.1"/>
    </source>
</evidence>
<dbReference type="SUPFAM" id="SSF55186">
    <property type="entry name" value="ThrRS/AlaRS common domain"/>
    <property type="match status" value="1"/>
</dbReference>
<evidence type="ECO:0000256" key="6">
    <source>
        <dbReference type="ARBA" id="ARBA00071662"/>
    </source>
</evidence>
<evidence type="ECO:0000256" key="2">
    <source>
        <dbReference type="ARBA" id="ARBA00022980"/>
    </source>
</evidence>
<dbReference type="EMBL" id="KZ308863">
    <property type="protein sequence ID" value="KAG8234987.1"/>
    <property type="molecule type" value="Genomic_DNA"/>
</dbReference>
<dbReference type="FunFam" id="3.30.980.10:FF:000006">
    <property type="entry name" value="39S ribosomal protein L39, mitochondrial"/>
    <property type="match status" value="1"/>
</dbReference>
<comment type="similarity">
    <text evidence="5">Belongs to the mitochondrion-specific ribosomal protein mL39 family.</text>
</comment>
<dbReference type="Gene3D" id="3.10.20.30">
    <property type="match status" value="1"/>
</dbReference>
<sequence length="332" mass="38027">MILIRCMKLVLEESPVINVCFRRASNYSIAAKERNVLFDQEKKRQFQNIGRIEKIEVNYKGVPKDAVLVMNKGISTPFNCAQHISGMLVERSALASVNGELWDMHRPLVEDSELHFLHFRDTDQFHINKAFWRTCSFLLGATIVNIFKEEVSVKLHSFPAPNVKSGSFVYDVSLNLNDWKPSKDELRVISAEMVKLTQSQSQSEESLKIERLEIDEELALEMFSDNEYKREQIPSIASSNNGNKIILYRFRDHIDISRGPMIANSAFIGRCTIAAVHKIQSDDEHIYRFQGVALPRGIMMNHFAYSILEDRARKLNPAWFSGKSMRVNAAAI</sequence>
<dbReference type="Proteomes" id="UP000792457">
    <property type="component" value="Unassembled WGS sequence"/>
</dbReference>
<dbReference type="GO" id="GO:1990904">
    <property type="term" value="C:ribonucleoprotein complex"/>
    <property type="evidence" value="ECO:0007669"/>
    <property type="project" value="UniProtKB-KW"/>
</dbReference>
<feature type="domain" description="TGS" evidence="8">
    <location>
        <begin position="53"/>
        <end position="118"/>
    </location>
</feature>
<dbReference type="PROSITE" id="PS51880">
    <property type="entry name" value="TGS"/>
    <property type="match status" value="1"/>
</dbReference>
<dbReference type="Pfam" id="PF02824">
    <property type="entry name" value="TGS"/>
    <property type="match status" value="1"/>
</dbReference>
<dbReference type="GO" id="GO:0000166">
    <property type="term" value="F:nucleotide binding"/>
    <property type="evidence" value="ECO:0007669"/>
    <property type="project" value="InterPro"/>
</dbReference>
<evidence type="ECO:0000256" key="1">
    <source>
        <dbReference type="ARBA" id="ARBA00004173"/>
    </source>
</evidence>
<dbReference type="GO" id="GO:0005739">
    <property type="term" value="C:mitochondrion"/>
    <property type="evidence" value="ECO:0007669"/>
    <property type="project" value="UniProtKB-SubCell"/>
</dbReference>
<comment type="subcellular location">
    <subcellularLocation>
        <location evidence="1">Mitochondrion</location>
    </subcellularLocation>
</comment>
<dbReference type="PANTHER" id="PTHR42753">
    <property type="entry name" value="MITOCHONDRIAL RIBOSOME PROTEIN L39/PROLYL-TRNA LIGASE FAMILY MEMBER"/>
    <property type="match status" value="1"/>
</dbReference>
<name>A0A8K0KI56_LADFU</name>
<dbReference type="InterPro" id="IPR050062">
    <property type="entry name" value="Pro-tRNA_synthetase"/>
</dbReference>
<protein>
    <recommendedName>
        <fullName evidence="6">Large ribosomal subunit protein mL39</fullName>
    </recommendedName>
    <alternativeName>
        <fullName evidence="7">39S ribosomal protein L39, mitochondrial</fullName>
    </alternativeName>
</protein>
<keyword evidence="2" id="KW-0689">Ribosomal protein</keyword>
<evidence type="ECO:0000313" key="10">
    <source>
        <dbReference type="Proteomes" id="UP000792457"/>
    </source>
</evidence>
<proteinExistence type="inferred from homology"/>
<dbReference type="GO" id="GO:0005840">
    <property type="term" value="C:ribosome"/>
    <property type="evidence" value="ECO:0007669"/>
    <property type="project" value="UniProtKB-KW"/>
</dbReference>
<keyword evidence="4" id="KW-0687">Ribonucleoprotein</keyword>
<comment type="caution">
    <text evidence="9">The sequence shown here is derived from an EMBL/GenBank/DDBJ whole genome shotgun (WGS) entry which is preliminary data.</text>
</comment>
<dbReference type="InterPro" id="IPR004095">
    <property type="entry name" value="TGS"/>
</dbReference>